<accession>A0A2J6TD34</accession>
<dbReference type="Proteomes" id="UP000235371">
    <property type="component" value="Unassembled WGS sequence"/>
</dbReference>
<reference evidence="2 3" key="1">
    <citation type="submission" date="2016-04" db="EMBL/GenBank/DDBJ databases">
        <title>A degradative enzymes factory behind the ericoid mycorrhizal symbiosis.</title>
        <authorList>
            <consortium name="DOE Joint Genome Institute"/>
            <person name="Martino E."/>
            <person name="Morin E."/>
            <person name="Grelet G."/>
            <person name="Kuo A."/>
            <person name="Kohler A."/>
            <person name="Daghino S."/>
            <person name="Barry K."/>
            <person name="Choi C."/>
            <person name="Cichocki N."/>
            <person name="Clum A."/>
            <person name="Copeland A."/>
            <person name="Hainaut M."/>
            <person name="Haridas S."/>
            <person name="Labutti K."/>
            <person name="Lindquist E."/>
            <person name="Lipzen A."/>
            <person name="Khouja H.-R."/>
            <person name="Murat C."/>
            <person name="Ohm R."/>
            <person name="Olson A."/>
            <person name="Spatafora J."/>
            <person name="Veneault-Fourrey C."/>
            <person name="Henrissat B."/>
            <person name="Grigoriev I."/>
            <person name="Martin F."/>
            <person name="Perotto S."/>
        </authorList>
    </citation>
    <scope>NUCLEOTIDE SEQUENCE [LARGE SCALE GENOMIC DNA]</scope>
    <source>
        <strain evidence="2 3">E</strain>
    </source>
</reference>
<dbReference type="GeneID" id="36591054"/>
<dbReference type="AlphaFoldDB" id="A0A2J6TD34"/>
<feature type="domain" description="Heterokaryon incompatibility" evidence="1">
    <location>
        <begin position="47"/>
        <end position="210"/>
    </location>
</feature>
<gene>
    <name evidence="2" type="ORF">K444DRAFT_628928</name>
</gene>
<evidence type="ECO:0000313" key="2">
    <source>
        <dbReference type="EMBL" id="PMD60902.1"/>
    </source>
</evidence>
<dbReference type="EMBL" id="KZ613787">
    <property type="protein sequence ID" value="PMD60902.1"/>
    <property type="molecule type" value="Genomic_DNA"/>
</dbReference>
<name>A0A2J6TD34_9HELO</name>
<dbReference type="PANTHER" id="PTHR24148">
    <property type="entry name" value="ANKYRIN REPEAT DOMAIN-CONTAINING PROTEIN 39 HOMOLOG-RELATED"/>
    <property type="match status" value="1"/>
</dbReference>
<dbReference type="InterPro" id="IPR010730">
    <property type="entry name" value="HET"/>
</dbReference>
<dbReference type="InterPro" id="IPR052895">
    <property type="entry name" value="HetReg/Transcr_Mod"/>
</dbReference>
<protein>
    <recommendedName>
        <fullName evidence="1">Heterokaryon incompatibility domain-containing protein</fullName>
    </recommendedName>
</protein>
<dbReference type="Pfam" id="PF06985">
    <property type="entry name" value="HET"/>
    <property type="match status" value="1"/>
</dbReference>
<dbReference type="RefSeq" id="XP_024737806.1">
    <property type="nucleotide sequence ID" value="XM_024882977.1"/>
</dbReference>
<sequence>MVQKKYADPLPLDGLSFRIAILSPGSLDDILHMTLEVRSLDESKLDYEAISYCWSQGIGDAIEDKWDFEVKCDEVTINVPRNLGRALRRLRYRDKQRRLWMDSVCIDQQNIEEKNCQVARMGQIFATATRVVVWLGEEDENTRSVCGTIRLLAKAGSILEKQDQATIQHALLTKPVCEVAGLRPVSRKEMQAMGYLLQRAWFERAWVYQESVLASETVVKIGSFEIAGSTIVSMVECRMEYGMSYIGKPENSLALDRAYVMFLPLKKRSEFGSHFWQDLFWALRARRGAKTSDPRDVVYSLLGVAAGGKFSAFTPDYNRSWQRLYIFIAKKIIEETHNLDILSELTAIPTAFVSAPKMLPSWVPDWRVPLDETVKFSMDSNLEAGPISRVFFSTGQSAVSLIEDEDEFSSKLKLHGIHVDIIESIQPSGGWVDWREFRQFLTETIYWPTREPMPLARIKMLSLDAFPWDPDMPDYVPKGAVPSVKDYKMYLKGEKEDVDLVIMSEMSRRRRKVILTSRGFFGVAPQSANVGDQLYLLPGTEFPSLLRRYPKEEIEYEFVGECYIHGLMNGQGMKIAHEIVDAPCDIASDNNLSPFRLHKEETCSRLEEIVIC</sequence>
<organism evidence="2 3">
    <name type="scientific">Hyaloscypha bicolor E</name>
    <dbReference type="NCBI Taxonomy" id="1095630"/>
    <lineage>
        <taxon>Eukaryota</taxon>
        <taxon>Fungi</taxon>
        <taxon>Dikarya</taxon>
        <taxon>Ascomycota</taxon>
        <taxon>Pezizomycotina</taxon>
        <taxon>Leotiomycetes</taxon>
        <taxon>Helotiales</taxon>
        <taxon>Hyaloscyphaceae</taxon>
        <taxon>Hyaloscypha</taxon>
        <taxon>Hyaloscypha bicolor</taxon>
    </lineage>
</organism>
<dbReference type="Pfam" id="PF26639">
    <property type="entry name" value="Het-6_barrel"/>
    <property type="match status" value="1"/>
</dbReference>
<dbReference type="InParanoid" id="A0A2J6TD34"/>
<dbReference type="PANTHER" id="PTHR24148:SF64">
    <property type="entry name" value="HETEROKARYON INCOMPATIBILITY DOMAIN-CONTAINING PROTEIN"/>
    <property type="match status" value="1"/>
</dbReference>
<keyword evidence="3" id="KW-1185">Reference proteome</keyword>
<evidence type="ECO:0000259" key="1">
    <source>
        <dbReference type="Pfam" id="PF06985"/>
    </source>
</evidence>
<dbReference type="STRING" id="1095630.A0A2J6TD34"/>
<proteinExistence type="predicted"/>
<dbReference type="OrthoDB" id="5416609at2759"/>
<evidence type="ECO:0000313" key="3">
    <source>
        <dbReference type="Proteomes" id="UP000235371"/>
    </source>
</evidence>